<dbReference type="AlphaFoldDB" id="A0A9P6XP12"/>
<gene>
    <name evidence="1" type="ORF">G6F50_017860</name>
</gene>
<reference evidence="1 2" key="1">
    <citation type="journal article" date="2020" name="Microb. Genom.">
        <title>Genetic diversity of clinical and environmental Mucorales isolates obtained from an investigation of mucormycosis cases among solid organ transplant recipients.</title>
        <authorList>
            <person name="Nguyen M.H."/>
            <person name="Kaul D."/>
            <person name="Muto C."/>
            <person name="Cheng S.J."/>
            <person name="Richter R.A."/>
            <person name="Bruno V.M."/>
            <person name="Liu G."/>
            <person name="Beyhan S."/>
            <person name="Sundermann A.J."/>
            <person name="Mounaud S."/>
            <person name="Pasculle A.W."/>
            <person name="Nierman W.C."/>
            <person name="Driscoll E."/>
            <person name="Cumbie R."/>
            <person name="Clancy C.J."/>
            <person name="Dupont C.L."/>
        </authorList>
    </citation>
    <scope>NUCLEOTIDE SEQUENCE [LARGE SCALE GENOMIC DNA]</scope>
    <source>
        <strain evidence="1 2">GL24</strain>
    </source>
</reference>
<organism evidence="1 2">
    <name type="scientific">Rhizopus delemar</name>
    <dbReference type="NCBI Taxonomy" id="936053"/>
    <lineage>
        <taxon>Eukaryota</taxon>
        <taxon>Fungi</taxon>
        <taxon>Fungi incertae sedis</taxon>
        <taxon>Mucoromycota</taxon>
        <taxon>Mucoromycotina</taxon>
        <taxon>Mucoromycetes</taxon>
        <taxon>Mucorales</taxon>
        <taxon>Mucorineae</taxon>
        <taxon>Rhizopodaceae</taxon>
        <taxon>Rhizopus</taxon>
    </lineage>
</organism>
<keyword evidence="2" id="KW-1185">Reference proteome</keyword>
<accession>A0A9P6XP12</accession>
<dbReference type="EMBL" id="JAANIU010014470">
    <property type="protein sequence ID" value="KAG1529648.1"/>
    <property type="molecule type" value="Genomic_DNA"/>
</dbReference>
<comment type="caution">
    <text evidence="1">The sequence shown here is derived from an EMBL/GenBank/DDBJ whole genome shotgun (WGS) entry which is preliminary data.</text>
</comment>
<name>A0A9P6XP12_9FUNG</name>
<sequence>MACSLPAWICGIDDGRLSNRISIWPPTASATAGPEPLYGTCTMSVPVAILNDSPIKCSTPQVPERP</sequence>
<evidence type="ECO:0000313" key="1">
    <source>
        <dbReference type="EMBL" id="KAG1529648.1"/>
    </source>
</evidence>
<protein>
    <submittedName>
        <fullName evidence="1">Uncharacterized protein</fullName>
    </submittedName>
</protein>
<proteinExistence type="predicted"/>
<dbReference type="Proteomes" id="UP000740926">
    <property type="component" value="Unassembled WGS sequence"/>
</dbReference>
<evidence type="ECO:0000313" key="2">
    <source>
        <dbReference type="Proteomes" id="UP000740926"/>
    </source>
</evidence>